<dbReference type="RefSeq" id="WP_307489415.1">
    <property type="nucleotide sequence ID" value="NZ_JAUSSY010000005.1"/>
</dbReference>
<feature type="compositionally biased region" description="Low complexity" evidence="3">
    <location>
        <begin position="85"/>
        <end position="95"/>
    </location>
</feature>
<dbReference type="InterPro" id="IPR011330">
    <property type="entry name" value="Glyco_hydro/deAcase_b/a-brl"/>
</dbReference>
<evidence type="ECO:0000256" key="3">
    <source>
        <dbReference type="SAM" id="MobiDB-lite"/>
    </source>
</evidence>
<dbReference type="SUPFAM" id="SSF88713">
    <property type="entry name" value="Glycoside hydrolase/deacetylase"/>
    <property type="match status" value="1"/>
</dbReference>
<proteinExistence type="predicted"/>
<dbReference type="PROSITE" id="PS51677">
    <property type="entry name" value="NODB"/>
    <property type="match status" value="1"/>
</dbReference>
<gene>
    <name evidence="5" type="ORF">J2T22_001592</name>
</gene>
<dbReference type="PANTHER" id="PTHR10587">
    <property type="entry name" value="GLYCOSYL TRANSFERASE-RELATED"/>
    <property type="match status" value="1"/>
</dbReference>
<dbReference type="InterPro" id="IPR002509">
    <property type="entry name" value="NODB_dom"/>
</dbReference>
<name>A0ABT9UFJ2_9MICC</name>
<dbReference type="InterPro" id="IPR050248">
    <property type="entry name" value="Polysacc_deacetylase_ArnD"/>
</dbReference>
<dbReference type="EMBL" id="JAUSSY010000005">
    <property type="protein sequence ID" value="MDQ0118414.1"/>
    <property type="molecule type" value="Genomic_DNA"/>
</dbReference>
<dbReference type="Proteomes" id="UP001226389">
    <property type="component" value="Unassembled WGS sequence"/>
</dbReference>
<evidence type="ECO:0000259" key="4">
    <source>
        <dbReference type="PROSITE" id="PS51677"/>
    </source>
</evidence>
<evidence type="ECO:0000256" key="1">
    <source>
        <dbReference type="ARBA" id="ARBA00022723"/>
    </source>
</evidence>
<reference evidence="5 6" key="1">
    <citation type="submission" date="2023-07" db="EMBL/GenBank/DDBJ databases">
        <title>Sorghum-associated microbial communities from plants grown in Nebraska, USA.</title>
        <authorList>
            <person name="Schachtman D."/>
        </authorList>
    </citation>
    <scope>NUCLEOTIDE SEQUENCE [LARGE SCALE GENOMIC DNA]</scope>
    <source>
        <strain evidence="5 6">DS994</strain>
    </source>
</reference>
<organism evidence="5 6">
    <name type="scientific">Pseudarthrobacter defluvii</name>
    <dbReference type="NCBI Taxonomy" id="410837"/>
    <lineage>
        <taxon>Bacteria</taxon>
        <taxon>Bacillati</taxon>
        <taxon>Actinomycetota</taxon>
        <taxon>Actinomycetes</taxon>
        <taxon>Micrococcales</taxon>
        <taxon>Micrococcaceae</taxon>
        <taxon>Pseudarthrobacter</taxon>
    </lineage>
</organism>
<keyword evidence="1" id="KW-0479">Metal-binding</keyword>
<keyword evidence="6" id="KW-1185">Reference proteome</keyword>
<dbReference type="PANTHER" id="PTHR10587:SF133">
    <property type="entry name" value="CHITIN DEACETYLASE 1-RELATED"/>
    <property type="match status" value="1"/>
</dbReference>
<feature type="region of interest" description="Disordered" evidence="3">
    <location>
        <begin position="83"/>
        <end position="117"/>
    </location>
</feature>
<dbReference type="Pfam" id="PF01522">
    <property type="entry name" value="Polysacc_deac_1"/>
    <property type="match status" value="1"/>
</dbReference>
<evidence type="ECO:0000313" key="5">
    <source>
        <dbReference type="EMBL" id="MDQ0118414.1"/>
    </source>
</evidence>
<feature type="domain" description="NodB homology" evidence="4">
    <location>
        <begin position="165"/>
        <end position="339"/>
    </location>
</feature>
<evidence type="ECO:0000256" key="2">
    <source>
        <dbReference type="ARBA" id="ARBA00022801"/>
    </source>
</evidence>
<accession>A0ABT9UFJ2</accession>
<protein>
    <submittedName>
        <fullName evidence="5">Peptidoglycan/xylan/chitin deacetylase (PgdA/CDA1 family)</fullName>
    </submittedName>
</protein>
<dbReference type="Gene3D" id="3.20.20.370">
    <property type="entry name" value="Glycoside hydrolase/deacetylase"/>
    <property type="match status" value="1"/>
</dbReference>
<keyword evidence="2" id="KW-0378">Hydrolase</keyword>
<evidence type="ECO:0000313" key="6">
    <source>
        <dbReference type="Proteomes" id="UP001226389"/>
    </source>
</evidence>
<comment type="caution">
    <text evidence="5">The sequence shown here is derived from an EMBL/GenBank/DDBJ whole genome shotgun (WGS) entry which is preliminary data.</text>
</comment>
<sequence length="363" mass="38431">MALNADPSQVPSLTLSAEPVLAGGTVIMFREKVRDTGPGGKFTVSSETFTVDTVSGELRRAVELLRPEALDRIRARIRPVPTGIAAPAGQQPAPADVVLGPSGELEVTTDQGPSRRPGMIIIPASEAEAMLSDAGHKVLAQFRTPAVAPPAAAPALRHVNCDLVPCAALTYDDGPDARTTPQLLTILKDRNAQATFFMTGANAAAHPATARQVADAGHAIGNHTYSHPYLTKLTPAAVKSEMDRTDAAIRTATGSSSSLMRPPYGAADAMVQAAVGKPLIIWAVDSLDWQTRNPAMFVPKVLKEVTPGGVVLMHDVDQTTVAGQQELITSLQEQGYQLVTVPQLFEGTPLLPGHVYRARPERK</sequence>